<gene>
    <name evidence="1" type="ORF">DHETER_LOCUS3735</name>
</gene>
<evidence type="ECO:0000313" key="2">
    <source>
        <dbReference type="Proteomes" id="UP000789702"/>
    </source>
</evidence>
<comment type="caution">
    <text evidence="1">The sequence shown here is derived from an EMBL/GenBank/DDBJ whole genome shotgun (WGS) entry which is preliminary data.</text>
</comment>
<sequence length="43" mass="4601">MNTTTVIVTKCPDGDAANRCSTMYTITESSASATEDSYGGTYW</sequence>
<name>A0ACA9LCZ8_9GLOM</name>
<protein>
    <submittedName>
        <fullName evidence="1">2384_t:CDS:1</fullName>
    </submittedName>
</protein>
<proteinExistence type="predicted"/>
<evidence type="ECO:0000313" key="1">
    <source>
        <dbReference type="EMBL" id="CAG8517079.1"/>
    </source>
</evidence>
<reference evidence="1" key="1">
    <citation type="submission" date="2021-06" db="EMBL/GenBank/DDBJ databases">
        <authorList>
            <person name="Kallberg Y."/>
            <person name="Tangrot J."/>
            <person name="Rosling A."/>
        </authorList>
    </citation>
    <scope>NUCLEOTIDE SEQUENCE</scope>
    <source>
        <strain evidence="1">IL203A</strain>
    </source>
</reference>
<accession>A0ACA9LCZ8</accession>
<keyword evidence="2" id="KW-1185">Reference proteome</keyword>
<organism evidence="1 2">
    <name type="scientific">Dentiscutata heterogama</name>
    <dbReference type="NCBI Taxonomy" id="1316150"/>
    <lineage>
        <taxon>Eukaryota</taxon>
        <taxon>Fungi</taxon>
        <taxon>Fungi incertae sedis</taxon>
        <taxon>Mucoromycota</taxon>
        <taxon>Glomeromycotina</taxon>
        <taxon>Glomeromycetes</taxon>
        <taxon>Diversisporales</taxon>
        <taxon>Gigasporaceae</taxon>
        <taxon>Dentiscutata</taxon>
    </lineage>
</organism>
<dbReference type="Proteomes" id="UP000789702">
    <property type="component" value="Unassembled WGS sequence"/>
</dbReference>
<dbReference type="EMBL" id="CAJVPU010003358">
    <property type="protein sequence ID" value="CAG8517079.1"/>
    <property type="molecule type" value="Genomic_DNA"/>
</dbReference>